<comment type="subunit">
    <text evidence="10">Interacts with USP25 (isoform USP25m only); the interaction prevents proteasomal degradation of MYBPC1.</text>
</comment>
<organism evidence="16 17">
    <name type="scientific">Carassius auratus</name>
    <name type="common">Goldfish</name>
    <dbReference type="NCBI Taxonomy" id="7957"/>
    <lineage>
        <taxon>Eukaryota</taxon>
        <taxon>Metazoa</taxon>
        <taxon>Chordata</taxon>
        <taxon>Craniata</taxon>
        <taxon>Vertebrata</taxon>
        <taxon>Euteleostomi</taxon>
        <taxon>Actinopterygii</taxon>
        <taxon>Neopterygii</taxon>
        <taxon>Teleostei</taxon>
        <taxon>Ostariophysi</taxon>
        <taxon>Cypriniformes</taxon>
        <taxon>Cyprinidae</taxon>
        <taxon>Cyprininae</taxon>
        <taxon>Carassius</taxon>
    </lineage>
</organism>
<comment type="similarity">
    <text evidence="8">Belongs to the immunoglobulin superfamily. MyBP family.</text>
</comment>
<dbReference type="SUPFAM" id="SSF49265">
    <property type="entry name" value="Fibronectin type III"/>
    <property type="match status" value="2"/>
</dbReference>
<keyword evidence="3" id="KW-0677">Repeat</keyword>
<dbReference type="InterPro" id="IPR013098">
    <property type="entry name" value="Ig_I-set"/>
</dbReference>
<keyword evidence="7" id="KW-0393">Immunoglobulin domain</keyword>
<protein>
    <recommendedName>
        <fullName evidence="11">Myosin-binding protein C, slow-type</fullName>
    </recommendedName>
    <alternativeName>
        <fullName evidence="12">C-protein, skeletal muscle slow isoform</fullName>
    </alternativeName>
</protein>
<dbReference type="FunFam" id="2.60.40.10:FF:000060">
    <property type="entry name" value="Myosin-binding protein C, slow type"/>
    <property type="match status" value="1"/>
</dbReference>
<dbReference type="AlphaFoldDB" id="A0A6P6LX67"/>
<comment type="function">
    <text evidence="9">Thick filament-associated protein located in the crossbridge region of vertebrate striated muscle a bands. Slow skeletal protein that binds to both myosin and actin. In vitro, binds to native thin filaments and modifies the activity of actin-activated myosin ATPase. May modulate muscle contraction or may play a more structural role.</text>
</comment>
<keyword evidence="5" id="KW-0514">Muscle protein</keyword>
<dbReference type="FunFam" id="2.60.40.10:FF:000062">
    <property type="entry name" value="Myosin-binding protein C, slow type"/>
    <property type="match status" value="1"/>
</dbReference>
<evidence type="ECO:0000259" key="14">
    <source>
        <dbReference type="PROSITE" id="PS50835"/>
    </source>
</evidence>
<feature type="domain" description="Fibronectin type-III" evidence="15">
    <location>
        <begin position="673"/>
        <end position="772"/>
    </location>
</feature>
<dbReference type="PANTHER" id="PTHR13817:SF27">
    <property type="entry name" value="MYOSIN-BINDING PROTEIN C, SLOW-TYPE"/>
    <property type="match status" value="1"/>
</dbReference>
<evidence type="ECO:0000256" key="7">
    <source>
        <dbReference type="ARBA" id="ARBA00023319"/>
    </source>
</evidence>
<dbReference type="Pfam" id="PF07679">
    <property type="entry name" value="I-set"/>
    <property type="match status" value="6"/>
</dbReference>
<keyword evidence="4" id="KW-0130">Cell adhesion</keyword>
<evidence type="ECO:0000256" key="8">
    <source>
        <dbReference type="ARBA" id="ARBA00038352"/>
    </source>
</evidence>
<evidence type="ECO:0000256" key="3">
    <source>
        <dbReference type="ARBA" id="ARBA00022737"/>
    </source>
</evidence>
<evidence type="ECO:0000256" key="10">
    <source>
        <dbReference type="ARBA" id="ARBA00063381"/>
    </source>
</evidence>
<keyword evidence="16" id="KW-1185">Reference proteome</keyword>
<name>A0A6P6LX67_CARAU</name>
<gene>
    <name evidence="17" type="primary">LOC113062604</name>
</gene>
<dbReference type="PROSITE" id="PS50853">
    <property type="entry name" value="FN3"/>
    <property type="match status" value="3"/>
</dbReference>
<dbReference type="FunFam" id="2.60.40.10:FF:000111">
    <property type="entry name" value="Myosin-binding protein C, slow type"/>
    <property type="match status" value="1"/>
</dbReference>
<dbReference type="SUPFAM" id="SSF48726">
    <property type="entry name" value="Immunoglobulin"/>
    <property type="match status" value="7"/>
</dbReference>
<dbReference type="Pfam" id="PF18362">
    <property type="entry name" value="THB"/>
    <property type="match status" value="1"/>
</dbReference>
<dbReference type="InterPro" id="IPR003599">
    <property type="entry name" value="Ig_sub"/>
</dbReference>
<evidence type="ECO:0000256" key="11">
    <source>
        <dbReference type="ARBA" id="ARBA00072307"/>
    </source>
</evidence>
<keyword evidence="6" id="KW-0009">Actin-binding</keyword>
<evidence type="ECO:0000256" key="2">
    <source>
        <dbReference type="ARBA" id="ARBA00022553"/>
    </source>
</evidence>
<evidence type="ECO:0000256" key="4">
    <source>
        <dbReference type="ARBA" id="ARBA00022889"/>
    </source>
</evidence>
<dbReference type="GeneID" id="113062604"/>
<keyword evidence="1" id="KW-0787">Thick filament</keyword>
<dbReference type="Gene3D" id="2.60.40.10">
    <property type="entry name" value="Immunoglobulins"/>
    <property type="match status" value="10"/>
</dbReference>
<dbReference type="FunFam" id="2.60.40.10:FF:000249">
    <property type="entry name" value="myosin-binding protein C, slow-type isoform X4"/>
    <property type="match status" value="1"/>
</dbReference>
<dbReference type="InterPro" id="IPR013783">
    <property type="entry name" value="Ig-like_fold"/>
</dbReference>
<feature type="domain" description="Fibronectin type-III" evidence="15">
    <location>
        <begin position="966"/>
        <end position="1062"/>
    </location>
</feature>
<proteinExistence type="inferred from homology"/>
<evidence type="ECO:0000256" key="12">
    <source>
        <dbReference type="ARBA" id="ARBA00083445"/>
    </source>
</evidence>
<evidence type="ECO:0000313" key="16">
    <source>
        <dbReference type="Proteomes" id="UP000515129"/>
    </source>
</evidence>
<accession>A0A6P6LX67</accession>
<evidence type="ECO:0000256" key="6">
    <source>
        <dbReference type="ARBA" id="ARBA00023203"/>
    </source>
</evidence>
<feature type="domain" description="Ig-like" evidence="14">
    <location>
        <begin position="1078"/>
        <end position="1167"/>
    </location>
</feature>
<dbReference type="InterPro" id="IPR003961">
    <property type="entry name" value="FN3_dom"/>
</dbReference>
<dbReference type="Proteomes" id="UP000515129">
    <property type="component" value="Chromosome 4"/>
</dbReference>
<dbReference type="PANTHER" id="PTHR13817">
    <property type="entry name" value="TITIN"/>
    <property type="match status" value="1"/>
</dbReference>
<dbReference type="InterPro" id="IPR003598">
    <property type="entry name" value="Ig_sub2"/>
</dbReference>
<feature type="domain" description="Ig-like" evidence="14">
    <location>
        <begin position="390"/>
        <end position="476"/>
    </location>
</feature>
<feature type="domain" description="Ig-like" evidence="14">
    <location>
        <begin position="98"/>
        <end position="207"/>
    </location>
</feature>
<dbReference type="InterPro" id="IPR050964">
    <property type="entry name" value="Striated_Muscle_Regulatory"/>
</dbReference>
<dbReference type="SMART" id="SM00060">
    <property type="entry name" value="FN3"/>
    <property type="match status" value="3"/>
</dbReference>
<evidence type="ECO:0000259" key="15">
    <source>
        <dbReference type="PROSITE" id="PS50853"/>
    </source>
</evidence>
<dbReference type="GO" id="GO:0032982">
    <property type="term" value="C:myosin filament"/>
    <property type="evidence" value="ECO:0007669"/>
    <property type="project" value="UniProtKB-KW"/>
</dbReference>
<dbReference type="CDD" id="cd00096">
    <property type="entry name" value="Ig"/>
    <property type="match status" value="1"/>
</dbReference>
<evidence type="ECO:0000256" key="5">
    <source>
        <dbReference type="ARBA" id="ARBA00023179"/>
    </source>
</evidence>
<feature type="domain" description="Ig-like" evidence="14">
    <location>
        <begin position="481"/>
        <end position="563"/>
    </location>
</feature>
<feature type="compositionally biased region" description="Basic and acidic residues" evidence="13">
    <location>
        <begin position="40"/>
        <end position="55"/>
    </location>
</feature>
<dbReference type="FunFam" id="2.60.40.10:FF:000286">
    <property type="entry name" value="Myosin binding protein C, slow type"/>
    <property type="match status" value="1"/>
</dbReference>
<dbReference type="InterPro" id="IPR036116">
    <property type="entry name" value="FN3_sf"/>
</dbReference>
<dbReference type="FunFam" id="2.60.40.10:FF:000081">
    <property type="entry name" value="Myosin-binding protein C, slow type"/>
    <property type="match status" value="1"/>
</dbReference>
<dbReference type="InterPro" id="IPR036179">
    <property type="entry name" value="Ig-like_dom_sf"/>
</dbReference>
<dbReference type="GO" id="GO:0007155">
    <property type="term" value="P:cell adhesion"/>
    <property type="evidence" value="ECO:0007669"/>
    <property type="project" value="UniProtKB-KW"/>
</dbReference>
<evidence type="ECO:0000313" key="17">
    <source>
        <dbReference type="RefSeq" id="XP_026088437.1"/>
    </source>
</evidence>
<keyword evidence="2" id="KW-0597">Phosphoprotein</keyword>
<evidence type="ECO:0000256" key="9">
    <source>
        <dbReference type="ARBA" id="ARBA00057725"/>
    </source>
</evidence>
<dbReference type="PRINTS" id="PR00014">
    <property type="entry name" value="FNTYPEIII"/>
</dbReference>
<feature type="domain" description="Ig-like" evidence="14">
    <location>
        <begin position="870"/>
        <end position="957"/>
    </location>
</feature>
<feature type="region of interest" description="Disordered" evidence="13">
    <location>
        <begin position="1"/>
        <end position="95"/>
    </location>
</feature>
<evidence type="ECO:0000256" key="13">
    <source>
        <dbReference type="SAM" id="MobiDB-lite"/>
    </source>
</evidence>
<dbReference type="SMART" id="SM00408">
    <property type="entry name" value="IGc2"/>
    <property type="match status" value="5"/>
</dbReference>
<dbReference type="GO" id="GO:0003779">
    <property type="term" value="F:actin binding"/>
    <property type="evidence" value="ECO:0007669"/>
    <property type="project" value="UniProtKB-KW"/>
</dbReference>
<dbReference type="SMART" id="SM00409">
    <property type="entry name" value="IG"/>
    <property type="match status" value="7"/>
</dbReference>
<feature type="domain" description="Ig-like" evidence="14">
    <location>
        <begin position="572"/>
        <end position="666"/>
    </location>
</feature>
<dbReference type="FunFam" id="2.60.40.10:FF:000326">
    <property type="entry name" value="Myosin-binding protein C, cardiac-type"/>
    <property type="match status" value="1"/>
</dbReference>
<dbReference type="InterPro" id="IPR040849">
    <property type="entry name" value="MyBP-C_THB"/>
</dbReference>
<dbReference type="Pfam" id="PF00041">
    <property type="entry name" value="fn3"/>
    <property type="match status" value="3"/>
</dbReference>
<dbReference type="FunFam" id="2.60.40.10:FF:000070">
    <property type="entry name" value="Myosin-binding protein C, slow type"/>
    <property type="match status" value="1"/>
</dbReference>
<sequence length="1208" mass="135852">MPEPTKKDDGQPEEIVAPDSGDAPSENSVVLTPKAPSMKKSADTKATPIKEDGSTPKKLSIDLPNDSDPESTRGRKDSVWSLGDGQPPEELDKQIDTPPLSILLIEKPQSGSINVGGDISFVAKVEAKDLLRKPTIKWFKGKWMDLASKTGKHLQLKESFDRFTKIHTFEMHIIKAKENYAGNYRCEVTYKDKFDSCSFDLEVKEVSDGSQNIDIRSAFKRSSEGQDDAGELDFSGLLKHRQGREHKQEEVPEVDVWEILKNARPDEYEKIAFMYGITDLRGLLKRLKKTKKEEKKSEAFAKRLEPAYQVDKGGKIRLVVDLADPTVELKWYKNGQEIRPTPNNRKYIFEHKGTQRIMVINNCQINDDAAYSVTAGEEKCTTELFVKELPVNIVKQLEPVKTTVNERIELECEVSEEGAKVKWMKNGVEVPTGVRSRYRVKSEGTKHWLIIDDATKDDTGTYSLMATGGTTEAHVQVELKPLKILMDLQSVTVLLGQPLKLNCEIYPGNVPGRWYKNGQLIQPSERLTIIHRTKNHSLDIESSTIHDAGDYTFVPEGYTQTLSAKVHIIDPPRVHLEALNVQDNTVTIVAGNKLRLEIPISGEPAPRVVWMKGERVILDSGNRVRAETFADHTCLTIDIAEREDTGNYKIVLQNEAGEDTASVKIKVVDIPDAPEAPLVTDVGGDWCTMTWEPPRYDGGSPILGYFIERKKKQSSRWMRLNFDLCKETTFEPKKMIEGVPYEVRIFAVNAIGVSKPSEPSKPFIPLAVTSEPTMLVVDDVTDTTVTMKWRPPDTIGAAGLDGYQVEYCIEGTDEWILANKELIEKTRYTITGLPVEAKILVRVKAINAAGASPPRTTQHSILVKEVIEPPKIRIPRHLKQTFIRKVGEVVNLVVPFVGKPRPKVNWLKEGQPIDQTINIRNSDCDSIMFIRKAERKHSGKYDLSVQVENHIDTATLDIQIVDLPGPPQAVKIEEVWGNNVALDWNPPKDNGNAPIIGYTIQKADKKTMEWYTCIEHYHRTCITISDLVVGNEYFFRIYSENMVGLSESATATKDSALIVKEGLQLKIPEYNDRDFTEPPIFTQPLINTFAVAGYNATLNCSVRANPRPKVIWMKNKITIIDDPRYRMFSNQGVCTLEIRKPCPFDGGVYTCKAVNDLGEAQVDCKLEVKGGFTFFELMKRGVPLHLIDKYMNESKTSEKSESEKKGSI</sequence>
<dbReference type="FunFam" id="2.60.40.10:FF:000031">
    <property type="entry name" value="Myosin-binding protein C, slow type"/>
    <property type="match status" value="1"/>
</dbReference>
<evidence type="ECO:0000256" key="1">
    <source>
        <dbReference type="ARBA" id="ARBA00022433"/>
    </source>
</evidence>
<reference evidence="17" key="1">
    <citation type="submission" date="2025-08" db="UniProtKB">
        <authorList>
            <consortium name="RefSeq"/>
        </authorList>
    </citation>
    <scope>IDENTIFICATION</scope>
    <source>
        <strain evidence="17">Wakin</strain>
        <tissue evidence="17">Muscle</tissue>
    </source>
</reference>
<dbReference type="PROSITE" id="PS50835">
    <property type="entry name" value="IG_LIKE"/>
    <property type="match status" value="6"/>
</dbReference>
<dbReference type="CDD" id="cd00063">
    <property type="entry name" value="FN3"/>
    <property type="match status" value="3"/>
</dbReference>
<dbReference type="InterPro" id="IPR007110">
    <property type="entry name" value="Ig-like_dom"/>
</dbReference>
<dbReference type="RefSeq" id="XP_026088437.1">
    <property type="nucleotide sequence ID" value="XM_026232652.1"/>
</dbReference>
<feature type="domain" description="Fibronectin type-III" evidence="15">
    <location>
        <begin position="773"/>
        <end position="866"/>
    </location>
</feature>
<feature type="compositionally biased region" description="Basic and acidic residues" evidence="13">
    <location>
        <begin position="1"/>
        <end position="10"/>
    </location>
</feature>